<evidence type="ECO:0000313" key="1">
    <source>
        <dbReference type="EMBL" id="RJE16590.1"/>
    </source>
</evidence>
<proteinExistence type="predicted"/>
<keyword evidence="2" id="KW-1185">Reference proteome</keyword>
<organism evidence="1 2">
    <name type="scientific">Aspergillus sclerotialis</name>
    <dbReference type="NCBI Taxonomy" id="2070753"/>
    <lineage>
        <taxon>Eukaryota</taxon>
        <taxon>Fungi</taxon>
        <taxon>Dikarya</taxon>
        <taxon>Ascomycota</taxon>
        <taxon>Pezizomycotina</taxon>
        <taxon>Eurotiomycetes</taxon>
        <taxon>Eurotiomycetidae</taxon>
        <taxon>Eurotiales</taxon>
        <taxon>Aspergillaceae</taxon>
        <taxon>Aspergillus</taxon>
        <taxon>Aspergillus subgen. Polypaecilum</taxon>
    </lineage>
</organism>
<evidence type="ECO:0000313" key="2">
    <source>
        <dbReference type="Proteomes" id="UP000266188"/>
    </source>
</evidence>
<dbReference type="Proteomes" id="UP000266188">
    <property type="component" value="Unassembled WGS sequence"/>
</dbReference>
<name>A0A3A2Z1H0_9EURO</name>
<sequence length="61" mass="6629">MARRLSQDGSNSVAVIEAGGFYEVEAGNATEVPSVPVQLLLRQRPRQESALRLVPVHRSAD</sequence>
<dbReference type="EMBL" id="MVGC01003745">
    <property type="protein sequence ID" value="RJE16590.1"/>
    <property type="molecule type" value="Genomic_DNA"/>
</dbReference>
<feature type="non-terminal residue" evidence="1">
    <location>
        <position position="61"/>
    </location>
</feature>
<comment type="caution">
    <text evidence="1">The sequence shown here is derived from an EMBL/GenBank/DDBJ whole genome shotgun (WGS) entry which is preliminary data.</text>
</comment>
<gene>
    <name evidence="1" type="ORF">PHISCL_11073</name>
</gene>
<dbReference type="AlphaFoldDB" id="A0A3A2Z1H0"/>
<dbReference type="STRING" id="2070753.A0A3A2Z1H0"/>
<reference evidence="2" key="1">
    <citation type="submission" date="2017-02" db="EMBL/GenBank/DDBJ databases">
        <authorList>
            <person name="Tafer H."/>
            <person name="Lopandic K."/>
        </authorList>
    </citation>
    <scope>NUCLEOTIDE SEQUENCE [LARGE SCALE GENOMIC DNA]</scope>
    <source>
        <strain evidence="2">CBS 366.77</strain>
    </source>
</reference>
<dbReference type="OrthoDB" id="3564369at2759"/>
<accession>A0A3A2Z1H0</accession>
<protein>
    <submittedName>
        <fullName evidence="1">Uncharacterized protein</fullName>
    </submittedName>
</protein>